<proteinExistence type="predicted"/>
<evidence type="ECO:0000313" key="1">
    <source>
        <dbReference type="EMBL" id="WFD48675.1"/>
    </source>
</evidence>
<keyword evidence="1" id="KW-0830">Ubiquinone</keyword>
<dbReference type="Proteomes" id="UP000818624">
    <property type="component" value="Chromosome 3"/>
</dbReference>
<reference evidence="1 2" key="1">
    <citation type="journal article" date="2020" name="Elife">
        <title>Loss of centromere function drives karyotype evolution in closely related Malassezia species.</title>
        <authorList>
            <person name="Sankaranarayanan S.R."/>
            <person name="Ianiri G."/>
            <person name="Coelho M.A."/>
            <person name="Reza M.H."/>
            <person name="Thimmappa B.C."/>
            <person name="Ganguly P."/>
            <person name="Vadnala R.N."/>
            <person name="Sun S."/>
            <person name="Siddharthan R."/>
            <person name="Tellgren-Roth C."/>
            <person name="Dawson T.L."/>
            <person name="Heitman J."/>
            <person name="Sanyal K."/>
        </authorList>
    </citation>
    <scope>NUCLEOTIDE SEQUENCE [LARGE SCALE GENOMIC DNA]</scope>
    <source>
        <strain evidence="1">CBS14141</strain>
    </source>
</reference>
<name>A0ABY8EVE0_MALFU</name>
<keyword evidence="1" id="KW-0560">Oxidoreductase</keyword>
<dbReference type="InterPro" id="IPR011566">
    <property type="entry name" value="Ubq_synth_Coq7"/>
</dbReference>
<sequence length="98" mass="10814">MACTEAVETVIGEHYDDQLAHLDEIGDKLRAKFTGEKAQQLDESLELLRSVLVEFRDDELEHLDTAVEHDAQQAPAHALLSAIVAYGCKGAIEVAKRI</sequence>
<keyword evidence="2" id="KW-1185">Reference proteome</keyword>
<dbReference type="Pfam" id="PF03232">
    <property type="entry name" value="COQ7"/>
    <property type="match status" value="1"/>
</dbReference>
<dbReference type="PANTHER" id="PTHR11237:SF4">
    <property type="entry name" value="5-DEMETHOXYUBIQUINONE HYDROXYLASE, MITOCHONDRIAL"/>
    <property type="match status" value="1"/>
</dbReference>
<dbReference type="EMBL" id="CP046236">
    <property type="protein sequence ID" value="WFD48675.1"/>
    <property type="molecule type" value="Genomic_DNA"/>
</dbReference>
<accession>A0ABY8EVE0</accession>
<keyword evidence="1" id="KW-0503">Monooxygenase</keyword>
<evidence type="ECO:0000313" key="2">
    <source>
        <dbReference type="Proteomes" id="UP000818624"/>
    </source>
</evidence>
<gene>
    <name evidence="1" type="primary">COQ6_1</name>
    <name evidence="1" type="ORF">GLX27_003345</name>
</gene>
<protein>
    <submittedName>
        <fullName evidence="1">Ubiquinone biosynthesis monooxygenase</fullName>
    </submittedName>
</protein>
<dbReference type="GO" id="GO:0004497">
    <property type="term" value="F:monooxygenase activity"/>
    <property type="evidence" value="ECO:0007669"/>
    <property type="project" value="UniProtKB-KW"/>
</dbReference>
<dbReference type="PANTHER" id="PTHR11237">
    <property type="entry name" value="COENZYME Q10 BIOSYNTHESIS PROTEIN 7"/>
    <property type="match status" value="1"/>
</dbReference>
<organism evidence="1 2">
    <name type="scientific">Malassezia furfur</name>
    <name type="common">Pityriasis versicolor infection agent</name>
    <name type="synonym">Pityrosporum furfur</name>
    <dbReference type="NCBI Taxonomy" id="55194"/>
    <lineage>
        <taxon>Eukaryota</taxon>
        <taxon>Fungi</taxon>
        <taxon>Dikarya</taxon>
        <taxon>Basidiomycota</taxon>
        <taxon>Ustilaginomycotina</taxon>
        <taxon>Malasseziomycetes</taxon>
        <taxon>Malasseziales</taxon>
        <taxon>Malasseziaceae</taxon>
        <taxon>Malassezia</taxon>
    </lineage>
</organism>